<accession>A0A671NAL1</accession>
<evidence type="ECO:0000256" key="3">
    <source>
        <dbReference type="ARBA" id="ARBA00006958"/>
    </source>
</evidence>
<evidence type="ECO:0000313" key="10">
    <source>
        <dbReference type="Ensembl" id="ENSSANP00000043102.1"/>
    </source>
</evidence>
<organism evidence="10 11">
    <name type="scientific">Sinocyclocheilus anshuiensis</name>
    <dbReference type="NCBI Taxonomy" id="1608454"/>
    <lineage>
        <taxon>Eukaryota</taxon>
        <taxon>Metazoa</taxon>
        <taxon>Chordata</taxon>
        <taxon>Craniata</taxon>
        <taxon>Vertebrata</taxon>
        <taxon>Euteleostomi</taxon>
        <taxon>Actinopterygii</taxon>
        <taxon>Neopterygii</taxon>
        <taxon>Teleostei</taxon>
        <taxon>Ostariophysi</taxon>
        <taxon>Cypriniformes</taxon>
        <taxon>Cyprinidae</taxon>
        <taxon>Cyprininae</taxon>
        <taxon>Sinocyclocheilus</taxon>
    </lineage>
</organism>
<keyword evidence="5" id="KW-0479">Metal-binding</keyword>
<dbReference type="InterPro" id="IPR027806">
    <property type="entry name" value="HARBI1_dom"/>
</dbReference>
<dbReference type="GO" id="GO:0004518">
    <property type="term" value="F:nuclease activity"/>
    <property type="evidence" value="ECO:0007669"/>
    <property type="project" value="UniProtKB-KW"/>
</dbReference>
<name>A0A671NAL1_9TELE</name>
<reference evidence="10" key="1">
    <citation type="submission" date="2025-08" db="UniProtKB">
        <authorList>
            <consortium name="Ensembl"/>
        </authorList>
    </citation>
    <scope>IDENTIFICATION</scope>
</reference>
<dbReference type="PANTHER" id="PTHR22930:SF269">
    <property type="entry name" value="NUCLEASE HARBI1-LIKE PROTEIN"/>
    <property type="match status" value="1"/>
</dbReference>
<proteinExistence type="inferred from homology"/>
<reference evidence="10" key="2">
    <citation type="submission" date="2025-09" db="UniProtKB">
        <authorList>
            <consortium name="Ensembl"/>
        </authorList>
    </citation>
    <scope>IDENTIFICATION</scope>
</reference>
<dbReference type="PANTHER" id="PTHR22930">
    <property type="match status" value="1"/>
</dbReference>
<keyword evidence="7" id="KW-0539">Nucleus</keyword>
<dbReference type="GO" id="GO:0016787">
    <property type="term" value="F:hydrolase activity"/>
    <property type="evidence" value="ECO:0007669"/>
    <property type="project" value="UniProtKB-KW"/>
</dbReference>
<keyword evidence="6" id="KW-0378">Hydrolase</keyword>
<comment type="similarity">
    <text evidence="3">Belongs to the HARBI1 family.</text>
</comment>
<feature type="transmembrane region" description="Helical" evidence="8">
    <location>
        <begin position="6"/>
        <end position="23"/>
    </location>
</feature>
<evidence type="ECO:0000256" key="8">
    <source>
        <dbReference type="SAM" id="Phobius"/>
    </source>
</evidence>
<dbReference type="Ensembl" id="ENSSANT00000045869.1">
    <property type="protein sequence ID" value="ENSSANP00000043102.1"/>
    <property type="gene ID" value="ENSSANG00000021837.1"/>
</dbReference>
<dbReference type="Proteomes" id="UP000472260">
    <property type="component" value="Unassembled WGS sequence"/>
</dbReference>
<evidence type="ECO:0000256" key="4">
    <source>
        <dbReference type="ARBA" id="ARBA00022722"/>
    </source>
</evidence>
<evidence type="ECO:0000259" key="9">
    <source>
        <dbReference type="Pfam" id="PF13359"/>
    </source>
</evidence>
<comment type="cofactor">
    <cofactor evidence="1">
        <name>a divalent metal cation</name>
        <dbReference type="ChEBI" id="CHEBI:60240"/>
    </cofactor>
</comment>
<evidence type="ECO:0000256" key="2">
    <source>
        <dbReference type="ARBA" id="ARBA00004123"/>
    </source>
</evidence>
<dbReference type="Pfam" id="PF13359">
    <property type="entry name" value="DDE_Tnp_4"/>
    <property type="match status" value="1"/>
</dbReference>
<keyword evidence="8" id="KW-0812">Transmembrane</keyword>
<keyword evidence="8" id="KW-1133">Transmembrane helix</keyword>
<comment type="subcellular location">
    <subcellularLocation>
        <location evidence="2">Nucleus</location>
    </subcellularLocation>
</comment>
<dbReference type="GO" id="GO:0005634">
    <property type="term" value="C:nucleus"/>
    <property type="evidence" value="ECO:0007669"/>
    <property type="project" value="UniProtKB-SubCell"/>
</dbReference>
<evidence type="ECO:0000256" key="5">
    <source>
        <dbReference type="ARBA" id="ARBA00022723"/>
    </source>
</evidence>
<keyword evidence="4" id="KW-0540">Nuclease</keyword>
<sequence length="381" mass="44342">MDDLVTTIKIILLLMSLRVILRLKRRRIKRKRLWVKPWLLRRGRRGAYLNLCRDLQSEDLQSFQNFARVVPNQFQQLLQMVTPIIQRQNTNFRDAISPGERLMITLRFLATGESFRSLHYAFRIGCSTLIELIPETCRVIYQVLKERHLKCPTTADEWKKVSEGFQTTAKFPSCLGALDGKHIRIRPPPHCGAQFFNYKHFNSIVMMALVDSNYRFLYVDVGCNGRVSDGTDMSMPFFVVADEAFPLKSYLMKPFARRGLSREQRVFNYRLSRARRIVENTFANRFRVFLSTIDLDPNVVEVIVLASCALHNYLRDECGNAYLCGLTDQDGQETWRQDPPLQQAALPRSTNASSEAKQNRERLMEYFNSEAGAVPWQWDRL</sequence>
<evidence type="ECO:0000256" key="1">
    <source>
        <dbReference type="ARBA" id="ARBA00001968"/>
    </source>
</evidence>
<feature type="domain" description="DDE Tnp4" evidence="9">
    <location>
        <begin position="178"/>
        <end position="312"/>
    </location>
</feature>
<evidence type="ECO:0000313" key="11">
    <source>
        <dbReference type="Proteomes" id="UP000472260"/>
    </source>
</evidence>
<dbReference type="AlphaFoldDB" id="A0A671NAL1"/>
<evidence type="ECO:0000256" key="7">
    <source>
        <dbReference type="ARBA" id="ARBA00023242"/>
    </source>
</evidence>
<keyword evidence="8" id="KW-0472">Membrane</keyword>
<keyword evidence="11" id="KW-1185">Reference proteome</keyword>
<dbReference type="InterPro" id="IPR045249">
    <property type="entry name" value="HARBI1-like"/>
</dbReference>
<dbReference type="GO" id="GO:0046872">
    <property type="term" value="F:metal ion binding"/>
    <property type="evidence" value="ECO:0007669"/>
    <property type="project" value="UniProtKB-KW"/>
</dbReference>
<evidence type="ECO:0000256" key="6">
    <source>
        <dbReference type="ARBA" id="ARBA00022801"/>
    </source>
</evidence>
<protein>
    <recommendedName>
        <fullName evidence="9">DDE Tnp4 domain-containing protein</fullName>
    </recommendedName>
</protein>